<evidence type="ECO:0000259" key="2">
    <source>
        <dbReference type="Pfam" id="PF00501"/>
    </source>
</evidence>
<dbReference type="Gene3D" id="3.40.50.980">
    <property type="match status" value="1"/>
</dbReference>
<accession>A0AA36C4N9</accession>
<dbReference type="Proteomes" id="UP001177023">
    <property type="component" value="Unassembled WGS sequence"/>
</dbReference>
<dbReference type="Pfam" id="PF00501">
    <property type="entry name" value="AMP-binding"/>
    <property type="match status" value="1"/>
</dbReference>
<dbReference type="EMBL" id="CATQJA010000012">
    <property type="protein sequence ID" value="CAJ0557428.1"/>
    <property type="molecule type" value="Genomic_DNA"/>
</dbReference>
<evidence type="ECO:0000313" key="3">
    <source>
        <dbReference type="EMBL" id="CAJ0557428.1"/>
    </source>
</evidence>
<dbReference type="InterPro" id="IPR000873">
    <property type="entry name" value="AMP-dep_synth/lig_dom"/>
</dbReference>
<gene>
    <name evidence="3" type="ORF">MSPICULIGERA_LOCUS186</name>
</gene>
<feature type="domain" description="AMP-dependent synthetase/ligase" evidence="2">
    <location>
        <begin position="19"/>
        <end position="66"/>
    </location>
</feature>
<keyword evidence="4" id="KW-1185">Reference proteome</keyword>
<dbReference type="AlphaFoldDB" id="A0AA36C4N9"/>
<comment type="caution">
    <text evidence="3">The sequence shown here is derived from an EMBL/GenBank/DDBJ whole genome shotgun (WGS) entry which is preliminary data.</text>
</comment>
<evidence type="ECO:0000256" key="1">
    <source>
        <dbReference type="SAM" id="MobiDB-lite"/>
    </source>
</evidence>
<dbReference type="SUPFAM" id="SSF56801">
    <property type="entry name" value="Acetyl-CoA synthetase-like"/>
    <property type="match status" value="1"/>
</dbReference>
<name>A0AA36C4N9_9BILA</name>
<reference evidence="3" key="1">
    <citation type="submission" date="2023-06" db="EMBL/GenBank/DDBJ databases">
        <authorList>
            <person name="Delattre M."/>
        </authorList>
    </citation>
    <scope>NUCLEOTIDE SEQUENCE</scope>
    <source>
        <strain evidence="3">AF72</strain>
    </source>
</reference>
<proteinExistence type="predicted"/>
<organism evidence="3 4">
    <name type="scientific">Mesorhabditis spiculigera</name>
    <dbReference type="NCBI Taxonomy" id="96644"/>
    <lineage>
        <taxon>Eukaryota</taxon>
        <taxon>Metazoa</taxon>
        <taxon>Ecdysozoa</taxon>
        <taxon>Nematoda</taxon>
        <taxon>Chromadorea</taxon>
        <taxon>Rhabditida</taxon>
        <taxon>Rhabditina</taxon>
        <taxon>Rhabditomorpha</taxon>
        <taxon>Rhabditoidea</taxon>
        <taxon>Rhabditidae</taxon>
        <taxon>Mesorhabditinae</taxon>
        <taxon>Mesorhabditis</taxon>
    </lineage>
</organism>
<feature type="non-terminal residue" evidence="3">
    <location>
        <position position="124"/>
    </location>
</feature>
<protein>
    <recommendedName>
        <fullName evidence="2">AMP-dependent synthetase/ligase domain-containing protein</fullName>
    </recommendedName>
</protein>
<sequence>MRSSTPTQIASPICSSRGGVEPGDKVALSCPSVLEFPIVYYSILKAGGVVVPLNILLKGREIAYHLWLIRKRSCTSVFEEVPKYRSPSTPSPGSSRARPPIFEALIVISTRPGAPSSTLPESSL</sequence>
<feature type="compositionally biased region" description="Polar residues" evidence="1">
    <location>
        <begin position="1"/>
        <end position="14"/>
    </location>
</feature>
<feature type="region of interest" description="Disordered" evidence="1">
    <location>
        <begin position="1"/>
        <end position="20"/>
    </location>
</feature>
<evidence type="ECO:0000313" key="4">
    <source>
        <dbReference type="Proteomes" id="UP001177023"/>
    </source>
</evidence>